<reference evidence="1 2" key="2">
    <citation type="journal article" date="2022" name="Mol. Ecol. Resour.">
        <title>The genomes of chicory, endive, great burdock and yacon provide insights into Asteraceae paleo-polyploidization history and plant inulin production.</title>
        <authorList>
            <person name="Fan W."/>
            <person name="Wang S."/>
            <person name="Wang H."/>
            <person name="Wang A."/>
            <person name="Jiang F."/>
            <person name="Liu H."/>
            <person name="Zhao H."/>
            <person name="Xu D."/>
            <person name="Zhang Y."/>
        </authorList>
    </citation>
    <scope>NUCLEOTIDE SEQUENCE [LARGE SCALE GENOMIC DNA]</scope>
    <source>
        <strain evidence="2">cv. Punajuju</strain>
        <tissue evidence="1">Leaves</tissue>
    </source>
</reference>
<keyword evidence="2" id="KW-1185">Reference proteome</keyword>
<dbReference type="EMBL" id="CM042009">
    <property type="protein sequence ID" value="KAI3790781.1"/>
    <property type="molecule type" value="Genomic_DNA"/>
</dbReference>
<gene>
    <name evidence="1" type="ORF">L2E82_04075</name>
</gene>
<name>A0ACB9H691_CICIN</name>
<accession>A0ACB9H691</accession>
<organism evidence="1 2">
    <name type="scientific">Cichorium intybus</name>
    <name type="common">Chicory</name>
    <dbReference type="NCBI Taxonomy" id="13427"/>
    <lineage>
        <taxon>Eukaryota</taxon>
        <taxon>Viridiplantae</taxon>
        <taxon>Streptophyta</taxon>
        <taxon>Embryophyta</taxon>
        <taxon>Tracheophyta</taxon>
        <taxon>Spermatophyta</taxon>
        <taxon>Magnoliopsida</taxon>
        <taxon>eudicotyledons</taxon>
        <taxon>Gunneridae</taxon>
        <taxon>Pentapetalae</taxon>
        <taxon>asterids</taxon>
        <taxon>campanulids</taxon>
        <taxon>Asterales</taxon>
        <taxon>Asteraceae</taxon>
        <taxon>Cichorioideae</taxon>
        <taxon>Cichorieae</taxon>
        <taxon>Cichoriinae</taxon>
        <taxon>Cichorium</taxon>
    </lineage>
</organism>
<evidence type="ECO:0000313" key="2">
    <source>
        <dbReference type="Proteomes" id="UP001055811"/>
    </source>
</evidence>
<comment type="caution">
    <text evidence="1">The sequence shown here is derived from an EMBL/GenBank/DDBJ whole genome shotgun (WGS) entry which is preliminary data.</text>
</comment>
<dbReference type="Proteomes" id="UP001055811">
    <property type="component" value="Linkage Group LG01"/>
</dbReference>
<sequence>MLRDSVAPLNFTIITVLKGLAREARLRHGEVVYGFVLKCGFDSDIMVQNSMLDFLMRCGKPDLARYLFEEMHENDIVSWNSMILGYCNNGRIDIAHLGSWNLIISGCCKMGNLESARNYFDRIPTNMTAKCSILPRILEVEADTGMCGFVWWLQLINMVNWGRDNLLLTSAILVDISLPSKKRHRDHMPPNSPQSSGAHSLG</sequence>
<proteinExistence type="predicted"/>
<evidence type="ECO:0000313" key="1">
    <source>
        <dbReference type="EMBL" id="KAI3790781.1"/>
    </source>
</evidence>
<reference evidence="2" key="1">
    <citation type="journal article" date="2022" name="Mol. Ecol. Resour.">
        <title>The genomes of chicory, endive, great burdock and yacon provide insights into Asteraceae palaeo-polyploidization history and plant inulin production.</title>
        <authorList>
            <person name="Fan W."/>
            <person name="Wang S."/>
            <person name="Wang H."/>
            <person name="Wang A."/>
            <person name="Jiang F."/>
            <person name="Liu H."/>
            <person name="Zhao H."/>
            <person name="Xu D."/>
            <person name="Zhang Y."/>
        </authorList>
    </citation>
    <scope>NUCLEOTIDE SEQUENCE [LARGE SCALE GENOMIC DNA]</scope>
    <source>
        <strain evidence="2">cv. Punajuju</strain>
    </source>
</reference>
<protein>
    <submittedName>
        <fullName evidence="1">Uncharacterized protein</fullName>
    </submittedName>
</protein>